<name>A0A0A9BYG1_ARUDO</name>
<proteinExistence type="predicted"/>
<sequence>MAMLRDAAA</sequence>
<organism evidence="1">
    <name type="scientific">Arundo donax</name>
    <name type="common">Giant reed</name>
    <name type="synonym">Donax arundinaceus</name>
    <dbReference type="NCBI Taxonomy" id="35708"/>
    <lineage>
        <taxon>Eukaryota</taxon>
        <taxon>Viridiplantae</taxon>
        <taxon>Streptophyta</taxon>
        <taxon>Embryophyta</taxon>
        <taxon>Tracheophyta</taxon>
        <taxon>Spermatophyta</taxon>
        <taxon>Magnoliopsida</taxon>
        <taxon>Liliopsida</taxon>
        <taxon>Poales</taxon>
        <taxon>Poaceae</taxon>
        <taxon>PACMAD clade</taxon>
        <taxon>Arundinoideae</taxon>
        <taxon>Arundineae</taxon>
        <taxon>Arundo</taxon>
    </lineage>
</organism>
<evidence type="ECO:0000313" key="1">
    <source>
        <dbReference type="EMBL" id="JAD64312.1"/>
    </source>
</evidence>
<accession>A0A0A9BYG1</accession>
<reference evidence="1" key="2">
    <citation type="journal article" date="2015" name="Data Brief">
        <title>Shoot transcriptome of the giant reed, Arundo donax.</title>
        <authorList>
            <person name="Barrero R.A."/>
            <person name="Guerrero F.D."/>
            <person name="Moolhuijzen P."/>
            <person name="Goolsby J.A."/>
            <person name="Tidwell J."/>
            <person name="Bellgard S.E."/>
            <person name="Bellgard M.I."/>
        </authorList>
    </citation>
    <scope>NUCLEOTIDE SEQUENCE</scope>
    <source>
        <tissue evidence="1">Shoot tissue taken approximately 20 cm above the soil surface</tissue>
    </source>
</reference>
<protein>
    <submittedName>
        <fullName evidence="1">Uncharacterized protein</fullName>
    </submittedName>
</protein>
<reference evidence="1" key="1">
    <citation type="submission" date="2014-09" db="EMBL/GenBank/DDBJ databases">
        <authorList>
            <person name="Magalhaes I.L.F."/>
            <person name="Oliveira U."/>
            <person name="Santos F.R."/>
            <person name="Vidigal T.H.D.A."/>
            <person name="Brescovit A.D."/>
            <person name="Santos A.J."/>
        </authorList>
    </citation>
    <scope>NUCLEOTIDE SEQUENCE</scope>
    <source>
        <tissue evidence="1">Shoot tissue taken approximately 20 cm above the soil surface</tissue>
    </source>
</reference>
<dbReference type="EMBL" id="GBRH01233583">
    <property type="protein sequence ID" value="JAD64312.1"/>
    <property type="molecule type" value="Transcribed_RNA"/>
</dbReference>